<comment type="caution">
    <text evidence="7">Lacks conserved residue(s) required for the propagation of feature annotation.</text>
</comment>
<name>A0A6A9QIV2_ACIIN</name>
<organism evidence="9 10">
    <name type="scientific">Acidianus infernus</name>
    <dbReference type="NCBI Taxonomy" id="12915"/>
    <lineage>
        <taxon>Archaea</taxon>
        <taxon>Thermoproteota</taxon>
        <taxon>Thermoprotei</taxon>
        <taxon>Sulfolobales</taxon>
        <taxon>Sulfolobaceae</taxon>
        <taxon>Acidianus</taxon>
    </lineage>
</organism>
<dbReference type="InterPro" id="IPR013763">
    <property type="entry name" value="Cyclin-like_dom"/>
</dbReference>
<comment type="function">
    <text evidence="6 7">Stabilizes TBP binding to an archaeal box-A promoter. Also responsible for recruiting RNA polymerase II to the pre-initiation complex (DNA-TBP-TFIIB).</text>
</comment>
<dbReference type="GO" id="GO:0003700">
    <property type="term" value="F:DNA-binding transcription factor activity"/>
    <property type="evidence" value="ECO:0007669"/>
    <property type="project" value="UniProtKB-UniRule"/>
</dbReference>
<accession>A0A6A9QIV2</accession>
<dbReference type="GO" id="GO:0097550">
    <property type="term" value="C:transcription preinitiation complex"/>
    <property type="evidence" value="ECO:0007669"/>
    <property type="project" value="TreeGrafter"/>
</dbReference>
<keyword evidence="4 7" id="KW-0805">Transcription regulation</keyword>
<comment type="similarity">
    <text evidence="1 7">Belongs to the TFIIB family.</text>
</comment>
<evidence type="ECO:0000256" key="2">
    <source>
        <dbReference type="ARBA" id="ARBA00013932"/>
    </source>
</evidence>
<evidence type="ECO:0000259" key="8">
    <source>
        <dbReference type="SMART" id="SM00385"/>
    </source>
</evidence>
<dbReference type="GO" id="GO:0003743">
    <property type="term" value="F:translation initiation factor activity"/>
    <property type="evidence" value="ECO:0007669"/>
    <property type="project" value="UniProtKB-KW"/>
</dbReference>
<protein>
    <recommendedName>
        <fullName evidence="2 7">Transcription initiation factor IIB</fullName>
        <shortName evidence="7">TFIIB</shortName>
    </recommendedName>
</protein>
<dbReference type="SUPFAM" id="SSF47954">
    <property type="entry name" value="Cyclin-like"/>
    <property type="match status" value="2"/>
</dbReference>
<gene>
    <name evidence="7 9" type="primary">tfb</name>
    <name evidence="9" type="ORF">D1867_08125</name>
</gene>
<dbReference type="HAMAP" id="MF_00383">
    <property type="entry name" value="TF2B_arch"/>
    <property type="match status" value="1"/>
</dbReference>
<dbReference type="Proteomes" id="UP000440125">
    <property type="component" value="Unassembled WGS sequence"/>
</dbReference>
<evidence type="ECO:0000256" key="3">
    <source>
        <dbReference type="ARBA" id="ARBA00022737"/>
    </source>
</evidence>
<sequence>MSSEVICPKDKIVFDASRGEYICTETGEVLEDKVVDEGPEWRAYTEEENRERSRAGTINIAVHDMGLSTYMDTRAKDRIKAMRLRKLQIRSRVGTSEQRNLVKAMTILERIIDNLGLPKSVKEEAAIIYRKALEKKLIKGRSIEEVVAASVYAACRKMNIPTTLEEISKATSANKKEIGKAYRLLLREDVTEVPASDPKYYVMKIASLLGLSGKVMTAAMEIVERAKKAGITSGKDPASIAAAAVYIAANINGERRSQREISEVSGVTQVTIRNRYREIARELGIDIEGIN</sequence>
<keyword evidence="5 7" id="KW-0804">Transcription</keyword>
<dbReference type="InterPro" id="IPR013150">
    <property type="entry name" value="TFIIB_cyclin"/>
</dbReference>
<evidence type="ECO:0000313" key="9">
    <source>
        <dbReference type="EMBL" id="MUM65200.1"/>
    </source>
</evidence>
<evidence type="ECO:0000256" key="6">
    <source>
        <dbReference type="ARBA" id="ARBA00053882"/>
    </source>
</evidence>
<dbReference type="AlphaFoldDB" id="A0A6A9QIV2"/>
<dbReference type="InterPro" id="IPR013137">
    <property type="entry name" value="Znf_TFIIB"/>
</dbReference>
<keyword evidence="10" id="KW-1185">Reference proteome</keyword>
<dbReference type="Gene3D" id="1.10.472.170">
    <property type="match status" value="1"/>
</dbReference>
<dbReference type="PRINTS" id="PR00685">
    <property type="entry name" value="TIFACTORIIB"/>
</dbReference>
<evidence type="ECO:0000256" key="4">
    <source>
        <dbReference type="ARBA" id="ARBA00023015"/>
    </source>
</evidence>
<dbReference type="Pfam" id="PF08271">
    <property type="entry name" value="Zn_Ribbon_TF"/>
    <property type="match status" value="1"/>
</dbReference>
<dbReference type="RefSeq" id="WP_155864435.1">
    <property type="nucleotide sequence ID" value="NZ_JBGTCZ010000096.1"/>
</dbReference>
<comment type="caution">
    <text evidence="9">The sequence shown here is derived from an EMBL/GenBank/DDBJ whole genome shotgun (WGS) entry which is preliminary data.</text>
</comment>
<keyword evidence="3 7" id="KW-0677">Repeat</keyword>
<evidence type="ECO:0000256" key="1">
    <source>
        <dbReference type="ARBA" id="ARBA00010857"/>
    </source>
</evidence>
<dbReference type="SUPFAM" id="SSF57783">
    <property type="entry name" value="Zinc beta-ribbon"/>
    <property type="match status" value="1"/>
</dbReference>
<dbReference type="FunFam" id="1.10.472.170:FF:000001">
    <property type="entry name" value="Transcription initiation factor IIB"/>
    <property type="match status" value="1"/>
</dbReference>
<dbReference type="InterPro" id="IPR000812">
    <property type="entry name" value="TFIIB"/>
</dbReference>
<dbReference type="EMBL" id="WFIY01000004">
    <property type="protein sequence ID" value="MUM65200.1"/>
    <property type="molecule type" value="Genomic_DNA"/>
</dbReference>
<dbReference type="InterPro" id="IPR023484">
    <property type="entry name" value="TFIIB_arc"/>
</dbReference>
<dbReference type="GO" id="GO:0017025">
    <property type="term" value="F:TBP-class protein binding"/>
    <property type="evidence" value="ECO:0007669"/>
    <property type="project" value="InterPro"/>
</dbReference>
<dbReference type="GO" id="GO:0070897">
    <property type="term" value="P:transcription preinitiation complex assembly"/>
    <property type="evidence" value="ECO:0007669"/>
    <property type="project" value="InterPro"/>
</dbReference>
<dbReference type="Gene3D" id="1.10.472.10">
    <property type="entry name" value="Cyclin-like"/>
    <property type="match status" value="1"/>
</dbReference>
<dbReference type="InterPro" id="IPR036915">
    <property type="entry name" value="Cyclin-like_sf"/>
</dbReference>
<feature type="domain" description="Cyclin-like" evidence="8">
    <location>
        <begin position="106"/>
        <end position="187"/>
    </location>
</feature>
<keyword evidence="9" id="KW-0396">Initiation factor</keyword>
<dbReference type="PROSITE" id="PS00782">
    <property type="entry name" value="TFIIB"/>
    <property type="match status" value="1"/>
</dbReference>
<reference evidence="9 10" key="1">
    <citation type="submission" date="2019-10" db="EMBL/GenBank/DDBJ databases">
        <title>Genome Sequences from Six Type Strain Members of the Archaeal Family Sulfolobaceae: Acidianus ambivalens, Acidianus infernus, Metallosphaera prunae, Stygiolobus azoricus, Sulfolobus metallicus, and Sulfurisphaera ohwakuensis.</title>
        <authorList>
            <person name="Counts J.A."/>
            <person name="Kelly R.M."/>
        </authorList>
    </citation>
    <scope>NUCLEOTIDE SEQUENCE [LARGE SCALE GENOMIC DNA]</scope>
    <source>
        <strain evidence="9 10">DSM 3191</strain>
    </source>
</reference>
<dbReference type="PANTHER" id="PTHR11618:SF13">
    <property type="entry name" value="TRANSCRIPTION INITIATION FACTOR IIB"/>
    <property type="match status" value="1"/>
</dbReference>
<feature type="repeat" description="2" evidence="7">
    <location>
        <begin position="200"/>
        <end position="281"/>
    </location>
</feature>
<dbReference type="SMART" id="SM00385">
    <property type="entry name" value="CYCLIN"/>
    <property type="match status" value="2"/>
</dbReference>
<dbReference type="Pfam" id="PF00382">
    <property type="entry name" value="TFIIB"/>
    <property type="match status" value="2"/>
</dbReference>
<feature type="repeat" description="1" evidence="7">
    <location>
        <begin position="106"/>
        <end position="189"/>
    </location>
</feature>
<proteinExistence type="inferred from homology"/>
<dbReference type="InterPro" id="IPR023486">
    <property type="entry name" value="TFIIB_CS"/>
</dbReference>
<evidence type="ECO:0000256" key="5">
    <source>
        <dbReference type="ARBA" id="ARBA00023163"/>
    </source>
</evidence>
<keyword evidence="9" id="KW-0648">Protein biosynthesis</keyword>
<dbReference type="FunFam" id="1.10.472.10:FF:000023">
    <property type="entry name" value="Transcription initiation factor IIB"/>
    <property type="match status" value="1"/>
</dbReference>
<dbReference type="OrthoDB" id="7429at2157"/>
<feature type="domain" description="Cyclin-like" evidence="8">
    <location>
        <begin position="200"/>
        <end position="281"/>
    </location>
</feature>
<dbReference type="PANTHER" id="PTHR11618">
    <property type="entry name" value="TRANSCRIPTION INITIATION FACTOR IIB-RELATED"/>
    <property type="match status" value="1"/>
</dbReference>
<evidence type="ECO:0000256" key="7">
    <source>
        <dbReference type="HAMAP-Rule" id="MF_00383"/>
    </source>
</evidence>
<dbReference type="CDD" id="cd20549">
    <property type="entry name" value="CYCLIN_TFIIB_archaea_like_rpt1"/>
    <property type="match status" value="1"/>
</dbReference>
<evidence type="ECO:0000313" key="10">
    <source>
        <dbReference type="Proteomes" id="UP000440125"/>
    </source>
</evidence>